<keyword evidence="2" id="KW-1185">Reference proteome</keyword>
<dbReference type="Pfam" id="PF07372">
    <property type="entry name" value="DUF1491"/>
    <property type="match status" value="1"/>
</dbReference>
<comment type="caution">
    <text evidence="1">The sequence shown here is derived from an EMBL/GenBank/DDBJ whole genome shotgun (WGS) entry which is preliminary data.</text>
</comment>
<accession>A0A5M6ZH67</accession>
<organism evidence="1 2">
    <name type="scientific">Alkalicaulis satelles</name>
    <dbReference type="NCBI Taxonomy" id="2609175"/>
    <lineage>
        <taxon>Bacteria</taxon>
        <taxon>Pseudomonadati</taxon>
        <taxon>Pseudomonadota</taxon>
        <taxon>Alphaproteobacteria</taxon>
        <taxon>Maricaulales</taxon>
        <taxon>Maricaulaceae</taxon>
        <taxon>Alkalicaulis</taxon>
    </lineage>
</organism>
<proteinExistence type="predicted"/>
<dbReference type="Gene3D" id="3.40.1530.20">
    <property type="entry name" value="Protein of unknown function (DUF1491)"/>
    <property type="match status" value="1"/>
</dbReference>
<sequence>MNELKAKFWVEALRWRAEGAGAHVYVSRRGDPDAGAVLVKLVLRDGLARLYAPVRGFDGERIWSQPLGADPVSETEADAYAARRMDSDPDIWVVEIEDRQGRHFLTEPVEAG</sequence>
<evidence type="ECO:0000313" key="2">
    <source>
        <dbReference type="Proteomes" id="UP000325122"/>
    </source>
</evidence>
<dbReference type="Proteomes" id="UP000325122">
    <property type="component" value="Unassembled WGS sequence"/>
</dbReference>
<reference evidence="1 2" key="1">
    <citation type="submission" date="2019-09" db="EMBL/GenBank/DDBJ databases">
        <authorList>
            <person name="Kevbrin V."/>
            <person name="Grouzdev D.S."/>
        </authorList>
    </citation>
    <scope>NUCLEOTIDE SEQUENCE [LARGE SCALE GENOMIC DNA]</scope>
    <source>
        <strain evidence="1 2">G-192</strain>
    </source>
</reference>
<dbReference type="RefSeq" id="WP_150023739.1">
    <property type="nucleotide sequence ID" value="NZ_VWOJ01000004.1"/>
</dbReference>
<dbReference type="EMBL" id="VWOJ01000004">
    <property type="protein sequence ID" value="KAA5801551.1"/>
    <property type="molecule type" value="Genomic_DNA"/>
</dbReference>
<dbReference type="InterPro" id="IPR009964">
    <property type="entry name" value="DUF1491"/>
</dbReference>
<protein>
    <submittedName>
        <fullName evidence="1">DUF1491 family protein</fullName>
    </submittedName>
</protein>
<evidence type="ECO:0000313" key="1">
    <source>
        <dbReference type="EMBL" id="KAA5801551.1"/>
    </source>
</evidence>
<name>A0A5M6ZH67_9PROT</name>
<dbReference type="AlphaFoldDB" id="A0A5M6ZH67"/>
<gene>
    <name evidence="1" type="ORF">F1654_11665</name>
</gene>